<sequence length="555" mass="62770">MFKSPGQGSMELSDAVLIKQRRNSLSLVCSSPPEILQYIFDFYVNSEDWTLICGYRGLPATVLLSHVCSCWREVCLDDCRLWSCISLVLPRQWALEYFKRSGESPLRLSFLLEKHRGSDMAQMAVHAMHRIRCLNVHGSAEHLQTFLNSLIDTPAPILATFFLFHSQVNDAVPGNPSLVRVPTDIFARTAPRLQHVMLDDIWLRKIPVQAFLHLRYLSSPFSALEGVWRLLQAPRQLKILHCYVSSASDQRHPRPPLNTAHLHKRIYAFSLTNLVIYNAEFTKLFKLLEALVAPSLAQIAVIGLAATPSDIAHCAPVVARALSPHARILRQIHGPIHELTLEESSVTCWPIPRNGDHFADFAPFGVEWGRGSFPEDAQTEPLFDGILDALPLEDVHTLVLRDFCGISNCLHALSNVTELNYSTPWALDTLYLLQAMLPKHRRFDLVGEIPPSQEEVLFPQLTRLTFTCMYIATHGGIFLHVLRRLAQIRQPDGEEGLEIDFRDCPYSAAIMVELKKYSVVTWNGGWCPPFSFGGLGEDPALENWDYWGSVFDELW</sequence>
<reference evidence="1 2" key="1">
    <citation type="submission" date="2019-02" db="EMBL/GenBank/DDBJ databases">
        <title>Genome sequencing of the rare red list fungi Dentipellis fragilis.</title>
        <authorList>
            <person name="Buettner E."/>
            <person name="Kellner H."/>
        </authorList>
    </citation>
    <scope>NUCLEOTIDE SEQUENCE [LARGE SCALE GENOMIC DNA]</scope>
    <source>
        <strain evidence="1 2">DSM 105465</strain>
    </source>
</reference>
<name>A0A4Y9YCB9_9AGAM</name>
<accession>A0A4Y9YCB9</accession>
<dbReference type="Proteomes" id="UP000298327">
    <property type="component" value="Unassembled WGS sequence"/>
</dbReference>
<evidence type="ECO:0000313" key="2">
    <source>
        <dbReference type="Proteomes" id="UP000298327"/>
    </source>
</evidence>
<keyword evidence="2" id="KW-1185">Reference proteome</keyword>
<protein>
    <submittedName>
        <fullName evidence="1">Uncharacterized protein</fullName>
    </submittedName>
</protein>
<comment type="caution">
    <text evidence="1">The sequence shown here is derived from an EMBL/GenBank/DDBJ whole genome shotgun (WGS) entry which is preliminary data.</text>
</comment>
<dbReference type="AlphaFoldDB" id="A0A4Y9YCB9"/>
<evidence type="ECO:0000313" key="1">
    <source>
        <dbReference type="EMBL" id="TFY59518.1"/>
    </source>
</evidence>
<dbReference type="OrthoDB" id="2269034at2759"/>
<gene>
    <name evidence="1" type="ORF">EVG20_g7765</name>
</gene>
<proteinExistence type="predicted"/>
<organism evidence="1 2">
    <name type="scientific">Dentipellis fragilis</name>
    <dbReference type="NCBI Taxonomy" id="205917"/>
    <lineage>
        <taxon>Eukaryota</taxon>
        <taxon>Fungi</taxon>
        <taxon>Dikarya</taxon>
        <taxon>Basidiomycota</taxon>
        <taxon>Agaricomycotina</taxon>
        <taxon>Agaricomycetes</taxon>
        <taxon>Russulales</taxon>
        <taxon>Hericiaceae</taxon>
        <taxon>Dentipellis</taxon>
    </lineage>
</organism>
<dbReference type="EMBL" id="SEOQ01000615">
    <property type="protein sequence ID" value="TFY59518.1"/>
    <property type="molecule type" value="Genomic_DNA"/>
</dbReference>